<keyword evidence="13" id="KW-1185">Reference proteome</keyword>
<sequence length="301" mass="31845">MSGQKAAAEEAMPAKAGAEGPAGGGGRPRRRHRRKRNGAAWALVALQALCVIGPVAIIALWAFTSSWPWPLLFPETFTTRGIEELFGPSQRLGEVLATSVGIALACALLTVVVATMAAAALSRYRFRGRDVARFAVLVPFLIPATVFAMGVQVAFLRAGLSGTVVGVVICHAIVALPYAALIMVDAMQAAGSRLEDQARLCGAGPVRVWATVTVPTLAPALLSAASMSYILSFSQYFLTLLVGAGKVKTLALVMFPYLSSGDRTIASAYGIVFLAATLAVFLLFEVLLRRQVSREIDYFNG</sequence>
<protein>
    <submittedName>
        <fullName evidence="12">ABC transporter permease subunit</fullName>
    </submittedName>
</protein>
<dbReference type="Pfam" id="PF00528">
    <property type="entry name" value="BPD_transp_1"/>
    <property type="match status" value="1"/>
</dbReference>
<evidence type="ECO:0000313" key="14">
    <source>
        <dbReference type="Proteomes" id="UP000671910"/>
    </source>
</evidence>
<evidence type="ECO:0000313" key="12">
    <source>
        <dbReference type="EMBL" id="QTU85029.1"/>
    </source>
</evidence>
<keyword evidence="2 8" id="KW-0813">Transport</keyword>
<evidence type="ECO:0000313" key="13">
    <source>
        <dbReference type="Proteomes" id="UP000636394"/>
    </source>
</evidence>
<dbReference type="Proteomes" id="UP000636394">
    <property type="component" value="Unassembled WGS sequence"/>
</dbReference>
<dbReference type="Gene3D" id="1.10.3720.10">
    <property type="entry name" value="MetI-like"/>
    <property type="match status" value="1"/>
</dbReference>
<reference evidence="11 13" key="1">
    <citation type="submission" date="2019-11" db="EMBL/GenBank/DDBJ databases">
        <title>Eggerthellaceae novel genus isolated from the rectal contents of marmort.</title>
        <authorList>
            <person name="Zhang G."/>
        </authorList>
    </citation>
    <scope>NUCLEOTIDE SEQUENCE [LARGE SCALE GENOMIC DNA]</scope>
    <source>
        <strain evidence="11">Zg-886</strain>
        <strain evidence="13">zg-886</strain>
    </source>
</reference>
<feature type="region of interest" description="Disordered" evidence="9">
    <location>
        <begin position="1"/>
        <end position="32"/>
    </location>
</feature>
<name>A0A9E6SV18_9ACTN</name>
<evidence type="ECO:0000256" key="2">
    <source>
        <dbReference type="ARBA" id="ARBA00022448"/>
    </source>
</evidence>
<dbReference type="RefSeq" id="WP_166338661.1">
    <property type="nucleotide sequence ID" value="NZ_CP072829.1"/>
</dbReference>
<dbReference type="GO" id="GO:0005886">
    <property type="term" value="C:plasma membrane"/>
    <property type="evidence" value="ECO:0007669"/>
    <property type="project" value="UniProtKB-SubCell"/>
</dbReference>
<keyword evidence="7 8" id="KW-0472">Membrane</keyword>
<evidence type="ECO:0000256" key="1">
    <source>
        <dbReference type="ARBA" id="ARBA00004429"/>
    </source>
</evidence>
<accession>A0A9E6SV18</accession>
<feature type="transmembrane region" description="Helical" evidence="8">
    <location>
        <begin position="39"/>
        <end position="63"/>
    </location>
</feature>
<evidence type="ECO:0000256" key="3">
    <source>
        <dbReference type="ARBA" id="ARBA00022475"/>
    </source>
</evidence>
<evidence type="ECO:0000256" key="9">
    <source>
        <dbReference type="SAM" id="MobiDB-lite"/>
    </source>
</evidence>
<feature type="transmembrane region" description="Helical" evidence="8">
    <location>
        <begin position="236"/>
        <end position="258"/>
    </location>
</feature>
<dbReference type="Proteomes" id="UP000671910">
    <property type="component" value="Chromosome"/>
</dbReference>
<dbReference type="GO" id="GO:0055085">
    <property type="term" value="P:transmembrane transport"/>
    <property type="evidence" value="ECO:0007669"/>
    <property type="project" value="InterPro"/>
</dbReference>
<dbReference type="EMBL" id="CP072829">
    <property type="protein sequence ID" value="QTU85029.1"/>
    <property type="molecule type" value="Genomic_DNA"/>
</dbReference>
<keyword evidence="3" id="KW-1003">Cell membrane</keyword>
<dbReference type="InterPro" id="IPR035906">
    <property type="entry name" value="MetI-like_sf"/>
</dbReference>
<dbReference type="KEGG" id="ebz:J7S26_03750"/>
<evidence type="ECO:0000256" key="7">
    <source>
        <dbReference type="ARBA" id="ARBA00023136"/>
    </source>
</evidence>
<evidence type="ECO:0000313" key="11">
    <source>
        <dbReference type="EMBL" id="NHM13657.1"/>
    </source>
</evidence>
<feature type="transmembrane region" description="Helical" evidence="8">
    <location>
        <begin position="134"/>
        <end position="156"/>
    </location>
</feature>
<dbReference type="AlphaFoldDB" id="A0A9E6SV18"/>
<feature type="compositionally biased region" description="Low complexity" evidence="9">
    <location>
        <begin position="1"/>
        <end position="19"/>
    </location>
</feature>
<evidence type="ECO:0000256" key="8">
    <source>
        <dbReference type="RuleBase" id="RU363032"/>
    </source>
</evidence>
<evidence type="ECO:0000256" key="4">
    <source>
        <dbReference type="ARBA" id="ARBA00022519"/>
    </source>
</evidence>
<feature type="domain" description="ABC transmembrane type-1" evidence="10">
    <location>
        <begin position="96"/>
        <end position="284"/>
    </location>
</feature>
<dbReference type="EMBL" id="WPCR01000003">
    <property type="protein sequence ID" value="NHM13657.1"/>
    <property type="molecule type" value="Genomic_DNA"/>
</dbReference>
<dbReference type="PROSITE" id="PS50928">
    <property type="entry name" value="ABC_TM1"/>
    <property type="match status" value="1"/>
</dbReference>
<dbReference type="SUPFAM" id="SSF161098">
    <property type="entry name" value="MetI-like"/>
    <property type="match status" value="1"/>
</dbReference>
<keyword evidence="6 8" id="KW-1133">Transmembrane helix</keyword>
<keyword evidence="4" id="KW-0997">Cell inner membrane</keyword>
<evidence type="ECO:0000256" key="5">
    <source>
        <dbReference type="ARBA" id="ARBA00022692"/>
    </source>
</evidence>
<feature type="transmembrane region" description="Helical" evidence="8">
    <location>
        <begin position="264"/>
        <end position="284"/>
    </location>
</feature>
<proteinExistence type="inferred from homology"/>
<feature type="transmembrane region" description="Helical" evidence="8">
    <location>
        <begin position="95"/>
        <end position="122"/>
    </location>
</feature>
<keyword evidence="5 8" id="KW-0812">Transmembrane</keyword>
<evidence type="ECO:0000259" key="10">
    <source>
        <dbReference type="PROSITE" id="PS50928"/>
    </source>
</evidence>
<dbReference type="PANTHER" id="PTHR43357:SF4">
    <property type="entry name" value="INNER MEMBRANE ABC TRANSPORTER PERMEASE PROTEIN YDCV"/>
    <property type="match status" value="1"/>
</dbReference>
<dbReference type="CDD" id="cd06261">
    <property type="entry name" value="TM_PBP2"/>
    <property type="match status" value="1"/>
</dbReference>
<gene>
    <name evidence="11" type="ORF">GMI68_02530</name>
    <name evidence="12" type="ORF">J7S26_03750</name>
</gene>
<comment type="similarity">
    <text evidence="8">Belongs to the binding-protein-dependent transport system permease family.</text>
</comment>
<feature type="transmembrane region" description="Helical" evidence="8">
    <location>
        <begin position="162"/>
        <end position="184"/>
    </location>
</feature>
<dbReference type="InterPro" id="IPR000515">
    <property type="entry name" value="MetI-like"/>
</dbReference>
<evidence type="ECO:0000256" key="6">
    <source>
        <dbReference type="ARBA" id="ARBA00022989"/>
    </source>
</evidence>
<comment type="subcellular location">
    <subcellularLocation>
        <location evidence="1">Cell inner membrane</location>
        <topology evidence="1">Multi-pass membrane protein</topology>
    </subcellularLocation>
    <subcellularLocation>
        <location evidence="8">Cell membrane</location>
        <topology evidence="8">Multi-pass membrane protein</topology>
    </subcellularLocation>
</comment>
<dbReference type="PANTHER" id="PTHR43357">
    <property type="entry name" value="INNER MEMBRANE ABC TRANSPORTER PERMEASE PROTEIN YDCV"/>
    <property type="match status" value="1"/>
</dbReference>
<organism evidence="12 14">
    <name type="scientific">Xiamenia xianingshaonis</name>
    <dbReference type="NCBI Taxonomy" id="2682776"/>
    <lineage>
        <taxon>Bacteria</taxon>
        <taxon>Bacillati</taxon>
        <taxon>Actinomycetota</taxon>
        <taxon>Coriobacteriia</taxon>
        <taxon>Eggerthellales</taxon>
        <taxon>Eggerthellaceae</taxon>
        <taxon>Xiamenia</taxon>
    </lineage>
</organism>
<reference evidence="12" key="2">
    <citation type="submission" date="2021-04" db="EMBL/GenBank/DDBJ databases">
        <title>Novel species in family Eggerthellaceae.</title>
        <authorList>
            <person name="Zhang G."/>
        </authorList>
    </citation>
    <scope>NUCLEOTIDE SEQUENCE</scope>
    <source>
        <strain evidence="12">Zg-886</strain>
    </source>
</reference>